<accession>R7V5Y8</accession>
<organism evidence="2">
    <name type="scientific">Capitella teleta</name>
    <name type="common">Polychaete worm</name>
    <dbReference type="NCBI Taxonomy" id="283909"/>
    <lineage>
        <taxon>Eukaryota</taxon>
        <taxon>Metazoa</taxon>
        <taxon>Spiralia</taxon>
        <taxon>Lophotrochozoa</taxon>
        <taxon>Annelida</taxon>
        <taxon>Polychaeta</taxon>
        <taxon>Sedentaria</taxon>
        <taxon>Scolecida</taxon>
        <taxon>Capitellidae</taxon>
        <taxon>Capitella</taxon>
    </lineage>
</organism>
<dbReference type="AlphaFoldDB" id="R7V5Y8"/>
<dbReference type="HOGENOM" id="CLU_837424_0_0_1"/>
<evidence type="ECO:0000256" key="1">
    <source>
        <dbReference type="SAM" id="Phobius"/>
    </source>
</evidence>
<evidence type="ECO:0000313" key="4">
    <source>
        <dbReference type="Proteomes" id="UP000014760"/>
    </source>
</evidence>
<reference evidence="4" key="1">
    <citation type="submission" date="2012-12" db="EMBL/GenBank/DDBJ databases">
        <authorList>
            <person name="Hellsten U."/>
            <person name="Grimwood J."/>
            <person name="Chapman J.A."/>
            <person name="Shapiro H."/>
            <person name="Aerts A."/>
            <person name="Otillar R.P."/>
            <person name="Terry A.Y."/>
            <person name="Boore J.L."/>
            <person name="Simakov O."/>
            <person name="Marletaz F."/>
            <person name="Cho S.-J."/>
            <person name="Edsinger-Gonzales E."/>
            <person name="Havlak P."/>
            <person name="Kuo D.-H."/>
            <person name="Larsson T."/>
            <person name="Lv J."/>
            <person name="Arendt D."/>
            <person name="Savage R."/>
            <person name="Osoegawa K."/>
            <person name="de Jong P."/>
            <person name="Lindberg D.R."/>
            <person name="Seaver E.C."/>
            <person name="Weisblat D.A."/>
            <person name="Putnam N.H."/>
            <person name="Grigoriev I.V."/>
            <person name="Rokhsar D.S."/>
        </authorList>
    </citation>
    <scope>NUCLEOTIDE SEQUENCE</scope>
    <source>
        <strain evidence="4">I ESC-2004</strain>
    </source>
</reference>
<reference evidence="3" key="3">
    <citation type="submission" date="2015-06" db="UniProtKB">
        <authorList>
            <consortium name="EnsemblMetazoa"/>
        </authorList>
    </citation>
    <scope>IDENTIFICATION</scope>
</reference>
<keyword evidence="1" id="KW-0812">Transmembrane</keyword>
<sequence>MPGCKRKEIMHSEYRGLETMGSVMFTKLYSHLKFALLILFLYSALNVTVLSCFLFTLLLVAVLFTPKNSIEITAKEIDLSKNPLKRNPIHDVVPPEVMADAANAVMNFCVHDAANSPVLLNFEPLKAQSQCLFARKAKLWGSRVWKNDRSLGENTFRNLATLVQFTVVAPSIGLQGFLFELPENFGSSLQIFSNAVLHVLSTISSYDPTGVNCMADPNIETPKWVFQFNKVTFFVTSFAPFYPPSHPRHSFGCKFCYILLQPEFSFAQLDIPFDTPETQWDNPKSVRDRTRVAFRDAGRPYHVRDTVSYPMVHDVVRGMNDHEVVRWWKVES</sequence>
<name>R7V5Y8_CAPTE</name>
<dbReference type="OMA" id="RTECIFA"/>
<dbReference type="EnsemblMetazoa" id="CapteT202541">
    <property type="protein sequence ID" value="CapteP202541"/>
    <property type="gene ID" value="CapteG202541"/>
</dbReference>
<reference evidence="2 4" key="2">
    <citation type="journal article" date="2013" name="Nature">
        <title>Insights into bilaterian evolution from three spiralian genomes.</title>
        <authorList>
            <person name="Simakov O."/>
            <person name="Marletaz F."/>
            <person name="Cho S.J."/>
            <person name="Edsinger-Gonzales E."/>
            <person name="Havlak P."/>
            <person name="Hellsten U."/>
            <person name="Kuo D.H."/>
            <person name="Larsson T."/>
            <person name="Lv J."/>
            <person name="Arendt D."/>
            <person name="Savage R."/>
            <person name="Osoegawa K."/>
            <person name="de Jong P."/>
            <person name="Grimwood J."/>
            <person name="Chapman J.A."/>
            <person name="Shapiro H."/>
            <person name="Aerts A."/>
            <person name="Otillar R.P."/>
            <person name="Terry A.Y."/>
            <person name="Boore J.L."/>
            <person name="Grigoriev I.V."/>
            <person name="Lindberg D.R."/>
            <person name="Seaver E.C."/>
            <person name="Weisblat D.A."/>
            <person name="Putnam N.H."/>
            <person name="Rokhsar D.S."/>
        </authorList>
    </citation>
    <scope>NUCLEOTIDE SEQUENCE</scope>
    <source>
        <strain evidence="2 4">I ESC-2004</strain>
    </source>
</reference>
<evidence type="ECO:0000313" key="3">
    <source>
        <dbReference type="EnsemblMetazoa" id="CapteP202541"/>
    </source>
</evidence>
<dbReference type="EMBL" id="AMQN01005021">
    <property type="status" value="NOT_ANNOTATED_CDS"/>
    <property type="molecule type" value="Genomic_DNA"/>
</dbReference>
<dbReference type="EMBL" id="KB294939">
    <property type="protein sequence ID" value="ELU13897.1"/>
    <property type="molecule type" value="Genomic_DNA"/>
</dbReference>
<keyword evidence="4" id="KW-1185">Reference proteome</keyword>
<proteinExistence type="predicted"/>
<dbReference type="OrthoDB" id="29098at2759"/>
<protein>
    <submittedName>
        <fullName evidence="2 3">Uncharacterized protein</fullName>
    </submittedName>
</protein>
<gene>
    <name evidence="2" type="ORF">CAPTEDRAFT_202541</name>
</gene>
<keyword evidence="1" id="KW-0472">Membrane</keyword>
<keyword evidence="1" id="KW-1133">Transmembrane helix</keyword>
<dbReference type="Proteomes" id="UP000014760">
    <property type="component" value="Unassembled WGS sequence"/>
</dbReference>
<evidence type="ECO:0000313" key="2">
    <source>
        <dbReference type="EMBL" id="ELU13897.1"/>
    </source>
</evidence>
<feature type="transmembrane region" description="Helical" evidence="1">
    <location>
        <begin position="34"/>
        <end position="64"/>
    </location>
</feature>
<dbReference type="InterPro" id="IPR014988">
    <property type="entry name" value="Uncharacterised_YqcI/YcgG"/>
</dbReference>
<dbReference type="Pfam" id="PF08892">
    <property type="entry name" value="YqcI_YcgG"/>
    <property type="match status" value="1"/>
</dbReference>